<organism evidence="2 3">
    <name type="scientific">Streptomyces bugieae</name>
    <dbReference type="NCBI Taxonomy" id="3098223"/>
    <lineage>
        <taxon>Bacteria</taxon>
        <taxon>Bacillati</taxon>
        <taxon>Actinomycetota</taxon>
        <taxon>Actinomycetes</taxon>
        <taxon>Kitasatosporales</taxon>
        <taxon>Streptomycetaceae</taxon>
        <taxon>Streptomyces</taxon>
    </lineage>
</organism>
<proteinExistence type="inferred from homology"/>
<evidence type="ECO:0000256" key="1">
    <source>
        <dbReference type="ARBA" id="ARBA00010617"/>
    </source>
</evidence>
<dbReference type="RefSeq" id="WP_330822373.1">
    <property type="nucleotide sequence ID" value="NZ_JAZBJP010000011.1"/>
</dbReference>
<gene>
    <name evidence="2" type="ORF">V2J85_20080</name>
</gene>
<dbReference type="InterPro" id="IPR036396">
    <property type="entry name" value="Cyt_P450_sf"/>
</dbReference>
<protein>
    <recommendedName>
        <fullName evidence="4">Cytochrome P450</fullName>
    </recommendedName>
</protein>
<dbReference type="Proteomes" id="UP001307760">
    <property type="component" value="Unassembled WGS sequence"/>
</dbReference>
<sequence>MATTTRTAGHPLHLAHGELWLHRCKGDPYARVLCGLGDPSPAHEELRGRGALSSSRTGTRVTVDRRLAEQLLGHPALGPQRFAESPGTSGLRHLDAAFDHAERAARHRPGAFAATGPGTGPLHALMESVCEAVLDGLGPSFDLVDDLAAPVATGFVVGLFGLTAAQSSRLAAGVTAAGALLDAQLCPQRLEVSRRLVAAADEVGALLGELAEQRLHDGLDALYPVDPGVPAEDGELRALAVLQAVVGVRIGTALIGRALLTLVDRPELWAAAADPPGAAAVIDETWRHEPPVRIVPLVAREGCEVLGFRLTAGERLAVLLAAANRDPHIHPLPGGSRPGRPSSVPRPLLPGFPVRPAADLFGTLAAVATRITTARLPGLRSRGPALPHRRAPVTQALWGSPVAVV</sequence>
<dbReference type="CDD" id="cd11036">
    <property type="entry name" value="AknT-like"/>
    <property type="match status" value="1"/>
</dbReference>
<accession>A0ABU7NS07</accession>
<evidence type="ECO:0000313" key="3">
    <source>
        <dbReference type="Proteomes" id="UP001307760"/>
    </source>
</evidence>
<dbReference type="EMBL" id="JAZBJP010000011">
    <property type="protein sequence ID" value="MEE4421631.1"/>
    <property type="molecule type" value="Genomic_DNA"/>
</dbReference>
<dbReference type="SUPFAM" id="SSF48264">
    <property type="entry name" value="Cytochrome P450"/>
    <property type="match status" value="1"/>
</dbReference>
<evidence type="ECO:0008006" key="4">
    <source>
        <dbReference type="Google" id="ProtNLM"/>
    </source>
</evidence>
<evidence type="ECO:0000313" key="2">
    <source>
        <dbReference type="EMBL" id="MEE4421631.1"/>
    </source>
</evidence>
<dbReference type="Gene3D" id="1.10.630.10">
    <property type="entry name" value="Cytochrome P450"/>
    <property type="match status" value="1"/>
</dbReference>
<dbReference type="PANTHER" id="PTHR46696:SF6">
    <property type="entry name" value="P450, PUTATIVE (EUROFUNG)-RELATED"/>
    <property type="match status" value="1"/>
</dbReference>
<reference evidence="2 3" key="1">
    <citation type="submission" date="2023-12" db="EMBL/GenBank/DDBJ databases">
        <title>30 novel species of actinomycetes from the DSMZ collection.</title>
        <authorList>
            <person name="Nouioui I."/>
        </authorList>
    </citation>
    <scope>NUCLEOTIDE SEQUENCE [LARGE SCALE GENOMIC DNA]</scope>
    <source>
        <strain evidence="2 3">DSM 41528</strain>
    </source>
</reference>
<dbReference type="PRINTS" id="PR00359">
    <property type="entry name" value="BP450"/>
</dbReference>
<name>A0ABU7NS07_9ACTN</name>
<dbReference type="PANTHER" id="PTHR46696">
    <property type="entry name" value="P450, PUTATIVE (EUROFUNG)-RELATED"/>
    <property type="match status" value="1"/>
</dbReference>
<dbReference type="InterPro" id="IPR002397">
    <property type="entry name" value="Cyt_P450_B"/>
</dbReference>
<comment type="similarity">
    <text evidence="1">Belongs to the cytochrome P450 family.</text>
</comment>
<keyword evidence="3" id="KW-1185">Reference proteome</keyword>
<comment type="caution">
    <text evidence="2">The sequence shown here is derived from an EMBL/GenBank/DDBJ whole genome shotgun (WGS) entry which is preliminary data.</text>
</comment>